<evidence type="ECO:0000256" key="1">
    <source>
        <dbReference type="ARBA" id="ARBA00004571"/>
    </source>
</evidence>
<dbReference type="SMART" id="SM00965">
    <property type="entry name" value="STN"/>
    <property type="match status" value="1"/>
</dbReference>
<accession>A0ABM6ECW1</accession>
<evidence type="ECO:0000256" key="16">
    <source>
        <dbReference type="RuleBase" id="RU003357"/>
    </source>
</evidence>
<keyword evidence="5" id="KW-0410">Iron transport</keyword>
<dbReference type="InterPro" id="IPR000531">
    <property type="entry name" value="Beta-barrel_TonB"/>
</dbReference>
<evidence type="ECO:0000256" key="5">
    <source>
        <dbReference type="ARBA" id="ARBA00022496"/>
    </source>
</evidence>
<reference evidence="18 19" key="1">
    <citation type="submission" date="2016-09" db="EMBL/GenBank/DDBJ databases">
        <title>Complete genome sequence of Deltia acidovorans CM13 isolated from murine proximal colonic tissue.</title>
        <authorList>
            <person name="Saffarian A."/>
        </authorList>
    </citation>
    <scope>NUCLEOTIDE SEQUENCE [LARGE SCALE GENOMIC DNA]</scope>
    <source>
        <strain evidence="18 19">CM13</strain>
    </source>
</reference>
<evidence type="ECO:0000256" key="12">
    <source>
        <dbReference type="ARBA" id="ARBA00023170"/>
    </source>
</evidence>
<dbReference type="Gene3D" id="3.55.50.30">
    <property type="match status" value="1"/>
</dbReference>
<keyword evidence="8" id="KW-0408">Iron</keyword>
<dbReference type="Pfam" id="PF00593">
    <property type="entry name" value="TonB_dep_Rec_b-barrel"/>
    <property type="match status" value="1"/>
</dbReference>
<dbReference type="PANTHER" id="PTHR32552">
    <property type="entry name" value="FERRICHROME IRON RECEPTOR-RELATED"/>
    <property type="match status" value="1"/>
</dbReference>
<dbReference type="EMBL" id="CP017420">
    <property type="protein sequence ID" value="AOV05403.1"/>
    <property type="molecule type" value="Genomic_DNA"/>
</dbReference>
<dbReference type="Proteomes" id="UP000095607">
    <property type="component" value="Chromosome"/>
</dbReference>
<dbReference type="Pfam" id="PF07660">
    <property type="entry name" value="STN"/>
    <property type="match status" value="1"/>
</dbReference>
<evidence type="ECO:0000256" key="14">
    <source>
        <dbReference type="PROSITE-ProRule" id="PRU01360"/>
    </source>
</evidence>
<evidence type="ECO:0000256" key="10">
    <source>
        <dbReference type="ARBA" id="ARBA00023077"/>
    </source>
</evidence>
<evidence type="ECO:0000313" key="18">
    <source>
        <dbReference type="EMBL" id="AOV05403.1"/>
    </source>
</evidence>
<dbReference type="InterPro" id="IPR010917">
    <property type="entry name" value="TonB_rcpt_CS"/>
</dbReference>
<keyword evidence="12 18" id="KW-0675">Receptor</keyword>
<keyword evidence="3 14" id="KW-0813">Transport</keyword>
<dbReference type="SUPFAM" id="SSF56935">
    <property type="entry name" value="Porins"/>
    <property type="match status" value="1"/>
</dbReference>
<evidence type="ECO:0000259" key="17">
    <source>
        <dbReference type="SMART" id="SM00965"/>
    </source>
</evidence>
<comment type="subcellular location">
    <subcellularLocation>
        <location evidence="1 14">Cell outer membrane</location>
        <topology evidence="1 14">Multi-pass membrane protein</topology>
    </subcellularLocation>
</comment>
<dbReference type="CDD" id="cd01347">
    <property type="entry name" value="ligand_gated_channel"/>
    <property type="match status" value="1"/>
</dbReference>
<keyword evidence="9" id="KW-0406">Ion transport</keyword>
<evidence type="ECO:0000256" key="8">
    <source>
        <dbReference type="ARBA" id="ARBA00023004"/>
    </source>
</evidence>
<dbReference type="InterPro" id="IPR037066">
    <property type="entry name" value="Plug_dom_sf"/>
</dbReference>
<comment type="similarity">
    <text evidence="2 14 16">Belongs to the TonB-dependent receptor family.</text>
</comment>
<keyword evidence="11 14" id="KW-0472">Membrane</keyword>
<evidence type="ECO:0000313" key="19">
    <source>
        <dbReference type="Proteomes" id="UP000095607"/>
    </source>
</evidence>
<feature type="short sequence motif" description="TonB C-terminal box" evidence="15">
    <location>
        <begin position="854"/>
        <end position="871"/>
    </location>
</feature>
<keyword evidence="19" id="KW-1185">Reference proteome</keyword>
<dbReference type="InterPro" id="IPR012910">
    <property type="entry name" value="Plug_dom"/>
</dbReference>
<keyword evidence="7" id="KW-0732">Signal</keyword>
<evidence type="ECO:0000256" key="2">
    <source>
        <dbReference type="ARBA" id="ARBA00009810"/>
    </source>
</evidence>
<dbReference type="Gene3D" id="2.170.130.10">
    <property type="entry name" value="TonB-dependent receptor, plug domain"/>
    <property type="match status" value="1"/>
</dbReference>
<dbReference type="PROSITE" id="PS52016">
    <property type="entry name" value="TONB_DEPENDENT_REC_3"/>
    <property type="match status" value="1"/>
</dbReference>
<dbReference type="RefSeq" id="WP_070080953.1">
    <property type="nucleotide sequence ID" value="NZ_CBCSDN010000003.1"/>
</dbReference>
<dbReference type="PANTHER" id="PTHR32552:SF74">
    <property type="entry name" value="HYDROXAMATE SIDEROPHORE RECEPTOR FHUE"/>
    <property type="match status" value="1"/>
</dbReference>
<dbReference type="Gene3D" id="2.40.170.20">
    <property type="entry name" value="TonB-dependent receptor, beta-barrel domain"/>
    <property type="match status" value="1"/>
</dbReference>
<dbReference type="InterPro" id="IPR010105">
    <property type="entry name" value="TonB_sidphr_rcpt"/>
</dbReference>
<evidence type="ECO:0000256" key="6">
    <source>
        <dbReference type="ARBA" id="ARBA00022692"/>
    </source>
</evidence>
<dbReference type="PROSITE" id="PS01156">
    <property type="entry name" value="TONB_DEPENDENT_REC_2"/>
    <property type="match status" value="1"/>
</dbReference>
<organism evidence="18 19">
    <name type="scientific">Delftia tsuruhatensis</name>
    <dbReference type="NCBI Taxonomy" id="180282"/>
    <lineage>
        <taxon>Bacteria</taxon>
        <taxon>Pseudomonadati</taxon>
        <taxon>Pseudomonadota</taxon>
        <taxon>Betaproteobacteria</taxon>
        <taxon>Burkholderiales</taxon>
        <taxon>Comamonadaceae</taxon>
        <taxon>Delftia</taxon>
    </lineage>
</organism>
<gene>
    <name evidence="18" type="ORF">BI380_30780</name>
</gene>
<keyword evidence="10 16" id="KW-0798">TonB box</keyword>
<name>A0ABM6ECW1_9BURK</name>
<feature type="domain" description="Secretin/TonB short N-terminal" evidence="17">
    <location>
        <begin position="90"/>
        <end position="141"/>
    </location>
</feature>
<dbReference type="NCBIfam" id="TIGR01783">
    <property type="entry name" value="TonB-siderophor"/>
    <property type="match status" value="1"/>
</dbReference>
<proteinExistence type="inferred from homology"/>
<evidence type="ECO:0000256" key="11">
    <source>
        <dbReference type="ARBA" id="ARBA00023136"/>
    </source>
</evidence>
<keyword evidence="4 14" id="KW-1134">Transmembrane beta strand</keyword>
<evidence type="ECO:0000256" key="3">
    <source>
        <dbReference type="ARBA" id="ARBA00022448"/>
    </source>
</evidence>
<keyword evidence="6 14" id="KW-0812">Transmembrane</keyword>
<protein>
    <submittedName>
        <fullName evidence="18">TonB-dependent receptor</fullName>
    </submittedName>
</protein>
<evidence type="ECO:0000256" key="7">
    <source>
        <dbReference type="ARBA" id="ARBA00022729"/>
    </source>
</evidence>
<sequence>MQAGKEHGSAAMGAGIWGGEFQHRGRPWRRARMPSLVAAALVALAQPAVQAQQPSSVQAGQAGQAGELSFSIAPQPLAGALRQFTQQAQHQVLFDPQIVAGRTSPALQGRFTPRQALDRLLAGTGVTVIDAVPGAYTLKAPLREPSPAADAALGTVLVTAQAHAGDTTEGSGSYAASRVSLGKGQSVRETPQSISVVTRQRIEDQGLVSVGDVMQQTTGVTVDYAGSGGLGGTANSFYARGFQISNVQIDGAAVDAFSQGTFDPNMAMYDSVQVIRGADGLYSGNGEPGGSINLVRKRPTAQPQVLASASVGSWNQRRAELDVAGPLAADGRVRGRAVLAHSDREFFYDYADARNTLLYGIVEADLTPATKLTLGGSYDKSASLPWRGGLPRAANGDDLHLPRHTALMAGWGHYDRTNKELFAQLEQKLEGDWRVRAHANYVKVDSDSRLADVTGAVDPTTGLGATLNGFSNDFYSTKKALDANVSGTFSLLGRRHRLLLGADWAKIRDTQDTFLSEVDMPGGINVFGFDPGAIPLPSFVWKTRSFAGYGATQKGLYGRLNLSLTDRLTAIVGARRASYDTQTPWLRFDRAGNLTSRIVSSYGESGIFTPYGGLVYDIDDRWTAYGSVAEIHKSQADKLGGPLPGTPLDPIKGRNFELGAKGEFNEGRLMASMALYRIERNGEAVADPSYPNTDIGDAGLNCCWLSKGKVVSQGVEGEISGELARGWQLFAGYTFNRNHNKTPGIEGIYHSATPKHLFKLWSTYRLPGELSQWTIGGGANIQSAHFVSGTAKAFNPDSGKFDGAAVPFKFSQGGYAVWNASVQYRINRNWQAVLNLNNLFDKVYYRTVGTSGGNNWYGEPRNVMLTLRGTF</sequence>
<evidence type="ECO:0000256" key="9">
    <source>
        <dbReference type="ARBA" id="ARBA00023065"/>
    </source>
</evidence>
<dbReference type="InterPro" id="IPR039426">
    <property type="entry name" value="TonB-dep_rcpt-like"/>
</dbReference>
<evidence type="ECO:0000256" key="4">
    <source>
        <dbReference type="ARBA" id="ARBA00022452"/>
    </source>
</evidence>
<dbReference type="InterPro" id="IPR011662">
    <property type="entry name" value="Secretin/TonB_short_N"/>
</dbReference>
<evidence type="ECO:0000256" key="15">
    <source>
        <dbReference type="PROSITE-ProRule" id="PRU10144"/>
    </source>
</evidence>
<evidence type="ECO:0000256" key="13">
    <source>
        <dbReference type="ARBA" id="ARBA00023237"/>
    </source>
</evidence>
<keyword evidence="13 14" id="KW-0998">Cell outer membrane</keyword>
<dbReference type="InterPro" id="IPR036942">
    <property type="entry name" value="Beta-barrel_TonB_sf"/>
</dbReference>
<dbReference type="Pfam" id="PF07715">
    <property type="entry name" value="Plug"/>
    <property type="match status" value="1"/>
</dbReference>